<dbReference type="EMBL" id="DS547099">
    <property type="protein sequence ID" value="EDR09741.1"/>
    <property type="molecule type" value="Genomic_DNA"/>
</dbReference>
<name>B0D815_LACBS</name>
<dbReference type="Proteomes" id="UP000001194">
    <property type="component" value="Unassembled WGS sequence"/>
</dbReference>
<keyword evidence="2" id="KW-1185">Reference proteome</keyword>
<dbReference type="RefSeq" id="XP_001880090.1">
    <property type="nucleotide sequence ID" value="XM_001880055.1"/>
</dbReference>
<reference evidence="1 2" key="1">
    <citation type="journal article" date="2008" name="Nature">
        <title>The genome of Laccaria bicolor provides insights into mycorrhizal symbiosis.</title>
        <authorList>
            <person name="Martin F."/>
            <person name="Aerts A."/>
            <person name="Ahren D."/>
            <person name="Brun A."/>
            <person name="Danchin E.G.J."/>
            <person name="Duchaussoy F."/>
            <person name="Gibon J."/>
            <person name="Kohler A."/>
            <person name="Lindquist E."/>
            <person name="Pereda V."/>
            <person name="Salamov A."/>
            <person name="Shapiro H.J."/>
            <person name="Wuyts J."/>
            <person name="Blaudez D."/>
            <person name="Buee M."/>
            <person name="Brokstein P."/>
            <person name="Canbaeck B."/>
            <person name="Cohen D."/>
            <person name="Courty P.E."/>
            <person name="Coutinho P.M."/>
            <person name="Delaruelle C."/>
            <person name="Detter J.C."/>
            <person name="Deveau A."/>
            <person name="DiFazio S."/>
            <person name="Duplessis S."/>
            <person name="Fraissinet-Tachet L."/>
            <person name="Lucic E."/>
            <person name="Frey-Klett P."/>
            <person name="Fourrey C."/>
            <person name="Feussner I."/>
            <person name="Gay G."/>
            <person name="Grimwood J."/>
            <person name="Hoegger P.J."/>
            <person name="Jain P."/>
            <person name="Kilaru S."/>
            <person name="Labbe J."/>
            <person name="Lin Y.C."/>
            <person name="Legue V."/>
            <person name="Le Tacon F."/>
            <person name="Marmeisse R."/>
            <person name="Melayah D."/>
            <person name="Montanini B."/>
            <person name="Muratet M."/>
            <person name="Nehls U."/>
            <person name="Niculita-Hirzel H."/>
            <person name="Oudot-Le Secq M.P."/>
            <person name="Peter M."/>
            <person name="Quesneville H."/>
            <person name="Rajashekar B."/>
            <person name="Reich M."/>
            <person name="Rouhier N."/>
            <person name="Schmutz J."/>
            <person name="Yin T."/>
            <person name="Chalot M."/>
            <person name="Henrissat B."/>
            <person name="Kuees U."/>
            <person name="Lucas S."/>
            <person name="Van de Peer Y."/>
            <person name="Podila G.K."/>
            <person name="Polle A."/>
            <person name="Pukkila P.J."/>
            <person name="Richardson P.M."/>
            <person name="Rouze P."/>
            <person name="Sanders I.R."/>
            <person name="Stajich J.E."/>
            <person name="Tunlid A."/>
            <person name="Tuskan G."/>
            <person name="Grigoriev I.V."/>
        </authorList>
    </citation>
    <scope>NUCLEOTIDE SEQUENCE [LARGE SCALE GENOMIC DNA]</scope>
    <source>
        <strain evidence="2">S238N-H82 / ATCC MYA-4686</strain>
    </source>
</reference>
<dbReference type="KEGG" id="lbc:LACBIDRAFT_326319"/>
<gene>
    <name evidence="1" type="ORF">LACBIDRAFT_326319</name>
</gene>
<dbReference type="GeneID" id="6075359"/>
<accession>B0D815</accession>
<organism evidence="2">
    <name type="scientific">Laccaria bicolor (strain S238N-H82 / ATCC MYA-4686)</name>
    <name type="common">Bicoloured deceiver</name>
    <name type="synonym">Laccaria laccata var. bicolor</name>
    <dbReference type="NCBI Taxonomy" id="486041"/>
    <lineage>
        <taxon>Eukaryota</taxon>
        <taxon>Fungi</taxon>
        <taxon>Dikarya</taxon>
        <taxon>Basidiomycota</taxon>
        <taxon>Agaricomycotina</taxon>
        <taxon>Agaricomycetes</taxon>
        <taxon>Agaricomycetidae</taxon>
        <taxon>Agaricales</taxon>
        <taxon>Agaricineae</taxon>
        <taxon>Hydnangiaceae</taxon>
        <taxon>Laccaria</taxon>
    </lineage>
</organism>
<proteinExistence type="predicted"/>
<evidence type="ECO:0000313" key="2">
    <source>
        <dbReference type="Proteomes" id="UP000001194"/>
    </source>
</evidence>
<evidence type="ECO:0000313" key="1">
    <source>
        <dbReference type="EMBL" id="EDR09741.1"/>
    </source>
</evidence>
<sequence>MFVPMSPPLSDKSLKIPSWGLGADDETDRGGFSWVGRVGDDNVEPKTITNDDASTLAPRPGIEILSQITVRSMEATDLIDIRIARLVQRYRASKPHNRPLRHHGHNENLLRVRTAREQKIEHLPYKDSSRCGFLLTRFVLYWNAYKPSHDNTVRFPSVGAWLKHNPGDILNASFPV</sequence>
<dbReference type="HOGENOM" id="CLU_1525412_0_0_1"/>
<protein>
    <submittedName>
        <fullName evidence="1">Predicted protein</fullName>
    </submittedName>
</protein>
<dbReference type="AlphaFoldDB" id="B0D815"/>
<dbReference type="InParanoid" id="B0D815"/>